<feature type="domain" description="CBS" evidence="11">
    <location>
        <begin position="272"/>
        <end position="329"/>
    </location>
</feature>
<dbReference type="InterPro" id="IPR000644">
    <property type="entry name" value="CBS_dom"/>
</dbReference>
<gene>
    <name evidence="13" type="ORF">CQ394_20735</name>
</gene>
<evidence type="ECO:0000256" key="1">
    <source>
        <dbReference type="ARBA" id="ARBA00004141"/>
    </source>
</evidence>
<feature type="domain" description="CNNM transmembrane" evidence="12">
    <location>
        <begin position="1"/>
        <end position="189"/>
    </location>
</feature>
<evidence type="ECO:0000313" key="14">
    <source>
        <dbReference type="Proteomes" id="UP000220840"/>
    </source>
</evidence>
<keyword evidence="6 8" id="KW-0129">CBS domain</keyword>
<organism evidence="13 14">
    <name type="scientific">Clostridium neonatale</name>
    <dbReference type="NCBI Taxonomy" id="137838"/>
    <lineage>
        <taxon>Bacteria</taxon>
        <taxon>Bacillati</taxon>
        <taxon>Bacillota</taxon>
        <taxon>Clostridia</taxon>
        <taxon>Eubacteriales</taxon>
        <taxon>Clostridiaceae</taxon>
        <taxon>Clostridium</taxon>
    </lineage>
</organism>
<sequence>MDPSYTWQIVSLIILIGLSGFFSMSETALMSLNKIKLRHMVEEGVAGAKSVEKLIEDPNKLLGAILIGNNVVNIGASSLATVLATNIFGNSGVGIATGVITILVLIFGEITPKSIAKQKSETVALMVVKPIQFIVFIFKPFVYVFTIISSLFIRLLGGDPNKAESFITEEELKTMVDVSEEEGVLENVEKEMIFNVFDFVDLQVKDVMVQRVDIVAVDEEATYDEVMDIIKSEQFSRIPVYSETIDNVIGVINVKDFAMVENIREDFNVTKYVREPFYTFEFKKIVELFKEMKKARNHIAVVLDEYGGTVGLVTIEDLVEEIVGEIEDEYDEEDNSIEVIKENEYVVDGSARLHDISELLGVDIDSEEFDSVGGLMIGALGRMPEEKEEVVSNDITFIAEEIDKNRIKKVRLINNYKPPVDEEK</sequence>
<comment type="caution">
    <text evidence="13">The sequence shown here is derived from an EMBL/GenBank/DDBJ whole genome shotgun (WGS) entry which is preliminary data.</text>
</comment>
<accession>A0A2A7MBD3</accession>
<dbReference type="GO" id="GO:0050660">
    <property type="term" value="F:flavin adenine dinucleotide binding"/>
    <property type="evidence" value="ECO:0007669"/>
    <property type="project" value="InterPro"/>
</dbReference>
<dbReference type="InterPro" id="IPR046342">
    <property type="entry name" value="CBS_dom_sf"/>
</dbReference>
<dbReference type="RefSeq" id="WP_058293076.1">
    <property type="nucleotide sequence ID" value="NZ_CAMRXB010000038.1"/>
</dbReference>
<comment type="subcellular location">
    <subcellularLocation>
        <location evidence="1">Membrane</location>
        <topology evidence="1">Multi-pass membrane protein</topology>
    </subcellularLocation>
</comment>
<keyword evidence="3 9" id="KW-0812">Transmembrane</keyword>
<dbReference type="Pfam" id="PF01595">
    <property type="entry name" value="CNNM"/>
    <property type="match status" value="1"/>
</dbReference>
<proteinExistence type="inferred from homology"/>
<dbReference type="InterPro" id="IPR005170">
    <property type="entry name" value="Transptr-assoc_dom"/>
</dbReference>
<evidence type="ECO:0000256" key="4">
    <source>
        <dbReference type="ARBA" id="ARBA00022737"/>
    </source>
</evidence>
<dbReference type="SUPFAM" id="SSF56176">
    <property type="entry name" value="FAD-binding/transporter-associated domain-like"/>
    <property type="match status" value="1"/>
</dbReference>
<evidence type="ECO:0000256" key="9">
    <source>
        <dbReference type="PROSITE-ProRule" id="PRU01193"/>
    </source>
</evidence>
<feature type="transmembrane region" description="Helical" evidence="10">
    <location>
        <begin position="131"/>
        <end position="153"/>
    </location>
</feature>
<dbReference type="OrthoDB" id="9798188at2"/>
<evidence type="ECO:0000259" key="11">
    <source>
        <dbReference type="PROSITE" id="PS51371"/>
    </source>
</evidence>
<dbReference type="GO" id="GO:0005886">
    <property type="term" value="C:plasma membrane"/>
    <property type="evidence" value="ECO:0007669"/>
    <property type="project" value="TreeGrafter"/>
</dbReference>
<protein>
    <submittedName>
        <fullName evidence="13">HlyC/CorC family transporter</fullName>
    </submittedName>
</protein>
<dbReference type="PROSITE" id="PS51846">
    <property type="entry name" value="CNNM"/>
    <property type="match status" value="1"/>
</dbReference>
<dbReference type="PANTHER" id="PTHR22777:SF17">
    <property type="entry name" value="UPF0053 PROTEIN SLL0260"/>
    <property type="match status" value="1"/>
</dbReference>
<evidence type="ECO:0000256" key="2">
    <source>
        <dbReference type="ARBA" id="ARBA00006337"/>
    </source>
</evidence>
<dbReference type="InterPro" id="IPR002550">
    <property type="entry name" value="CNNM"/>
</dbReference>
<dbReference type="SUPFAM" id="SSF54631">
    <property type="entry name" value="CBS-domain pair"/>
    <property type="match status" value="1"/>
</dbReference>
<keyword evidence="14" id="KW-1185">Reference proteome</keyword>
<dbReference type="Gene3D" id="3.30.465.10">
    <property type="match status" value="1"/>
</dbReference>
<keyword evidence="7 9" id="KW-0472">Membrane</keyword>
<dbReference type="SMART" id="SM01091">
    <property type="entry name" value="CorC_HlyC"/>
    <property type="match status" value="1"/>
</dbReference>
<dbReference type="Pfam" id="PF00571">
    <property type="entry name" value="CBS"/>
    <property type="match status" value="2"/>
</dbReference>
<dbReference type="InterPro" id="IPR044751">
    <property type="entry name" value="Ion_transp-like_CBS"/>
</dbReference>
<feature type="transmembrane region" description="Helical" evidence="10">
    <location>
        <begin position="61"/>
        <end position="85"/>
    </location>
</feature>
<dbReference type="EMBL" id="PDCJ01000007">
    <property type="protein sequence ID" value="PEG28890.1"/>
    <property type="molecule type" value="Genomic_DNA"/>
</dbReference>
<dbReference type="PANTHER" id="PTHR22777">
    <property type="entry name" value="HEMOLYSIN-RELATED"/>
    <property type="match status" value="1"/>
</dbReference>
<comment type="similarity">
    <text evidence="2">Belongs to the UPF0053 family.</text>
</comment>
<feature type="transmembrane region" description="Helical" evidence="10">
    <location>
        <begin position="6"/>
        <end position="30"/>
    </location>
</feature>
<dbReference type="InterPro" id="IPR016169">
    <property type="entry name" value="FAD-bd_PCMH_sub2"/>
</dbReference>
<dbReference type="Pfam" id="PF03471">
    <property type="entry name" value="CorC_HlyC"/>
    <property type="match status" value="1"/>
</dbReference>
<keyword evidence="4" id="KW-0677">Repeat</keyword>
<dbReference type="Gene3D" id="3.10.580.10">
    <property type="entry name" value="CBS-domain"/>
    <property type="match status" value="1"/>
</dbReference>
<evidence type="ECO:0000313" key="13">
    <source>
        <dbReference type="EMBL" id="PEG28890.1"/>
    </source>
</evidence>
<keyword evidence="5 9" id="KW-1133">Transmembrane helix</keyword>
<dbReference type="InterPro" id="IPR036318">
    <property type="entry name" value="FAD-bd_PCMH-like_sf"/>
</dbReference>
<dbReference type="PROSITE" id="PS51371">
    <property type="entry name" value="CBS"/>
    <property type="match status" value="2"/>
</dbReference>
<evidence type="ECO:0000256" key="6">
    <source>
        <dbReference type="ARBA" id="ARBA00023122"/>
    </source>
</evidence>
<dbReference type="FunFam" id="3.10.580.10:FF:000002">
    <property type="entry name" value="Magnesium/cobalt efflux protein CorC"/>
    <property type="match status" value="1"/>
</dbReference>
<evidence type="ECO:0000256" key="3">
    <source>
        <dbReference type="ARBA" id="ARBA00022692"/>
    </source>
</evidence>
<evidence type="ECO:0000256" key="8">
    <source>
        <dbReference type="PROSITE-ProRule" id="PRU00703"/>
    </source>
</evidence>
<name>A0A2A7MBD3_9CLOT</name>
<evidence type="ECO:0000256" key="7">
    <source>
        <dbReference type="ARBA" id="ARBA00023136"/>
    </source>
</evidence>
<evidence type="ECO:0000259" key="12">
    <source>
        <dbReference type="PROSITE" id="PS51846"/>
    </source>
</evidence>
<dbReference type="AlphaFoldDB" id="A0A2A7MBD3"/>
<evidence type="ECO:0000256" key="5">
    <source>
        <dbReference type="ARBA" id="ARBA00022989"/>
    </source>
</evidence>
<dbReference type="CDD" id="cd04590">
    <property type="entry name" value="CBS_pair_CorC_HlyC_assoc"/>
    <property type="match status" value="1"/>
</dbReference>
<dbReference type="Proteomes" id="UP000220840">
    <property type="component" value="Unassembled WGS sequence"/>
</dbReference>
<dbReference type="STRING" id="137838.GCA_001458595_00051"/>
<feature type="domain" description="CBS" evidence="11">
    <location>
        <begin position="208"/>
        <end position="269"/>
    </location>
</feature>
<evidence type="ECO:0000256" key="10">
    <source>
        <dbReference type="SAM" id="Phobius"/>
    </source>
</evidence>
<feature type="transmembrane region" description="Helical" evidence="10">
    <location>
        <begin position="91"/>
        <end position="110"/>
    </location>
</feature>
<reference evidence="13 14" key="1">
    <citation type="submission" date="2017-10" db="EMBL/GenBank/DDBJ databases">
        <title>Effective Description of Clostridium neonatale sp. nov. linked to necrotizing enterocolitis in neonates and a clarification of species assignable to the genus Clostridium (Prazmowski 1880) emend. Lawson and Rainey 2016.</title>
        <authorList>
            <person name="Bernard K."/>
            <person name="Burdz T."/>
            <person name="Wiebe D."/>
            <person name="Balcewich B."/>
            <person name="Alfa M."/>
            <person name="Bernier A.-M."/>
        </authorList>
    </citation>
    <scope>NUCLEOTIDE SEQUENCE [LARGE SCALE GENOMIC DNA]</scope>
    <source>
        <strain evidence="13 14">LCDC99A005</strain>
    </source>
</reference>